<gene>
    <name evidence="6" type="ORF">UCREL1_1663</name>
</gene>
<dbReference type="SUPFAM" id="SSF56176">
    <property type="entry name" value="FAD-binding/transporter-associated domain-like"/>
    <property type="match status" value="1"/>
</dbReference>
<proteinExistence type="inferred from homology"/>
<evidence type="ECO:0000256" key="3">
    <source>
        <dbReference type="ARBA" id="ARBA00022827"/>
    </source>
</evidence>
<dbReference type="eggNOG" id="KOG1231">
    <property type="taxonomic scope" value="Eukaryota"/>
</dbReference>
<keyword evidence="2" id="KW-0285">Flavoprotein</keyword>
<dbReference type="AlphaFoldDB" id="M7T363"/>
<keyword evidence="4" id="KW-0560">Oxidoreductase</keyword>
<dbReference type="Gene3D" id="3.30.465.10">
    <property type="match status" value="1"/>
</dbReference>
<dbReference type="InterPro" id="IPR050416">
    <property type="entry name" value="FAD-linked_Oxidoreductase"/>
</dbReference>
<keyword evidence="7" id="KW-1185">Reference proteome</keyword>
<accession>M7T363</accession>
<protein>
    <submittedName>
        <fullName evidence="6">Putative fad binding domain-containing protein</fullName>
    </submittedName>
</protein>
<feature type="domain" description="FAD-binding PCMH-type" evidence="5">
    <location>
        <begin position="1"/>
        <end position="161"/>
    </location>
</feature>
<reference evidence="7" key="1">
    <citation type="journal article" date="2013" name="Genome Announc.">
        <title>Draft genome sequence of the grapevine dieback fungus Eutypa lata UCR-EL1.</title>
        <authorList>
            <person name="Blanco-Ulate B."/>
            <person name="Rolshausen P.E."/>
            <person name="Cantu D."/>
        </authorList>
    </citation>
    <scope>NUCLEOTIDE SEQUENCE [LARGE SCALE GENOMIC DNA]</scope>
    <source>
        <strain evidence="7">UCR-EL1</strain>
    </source>
</reference>
<dbReference type="InterPro" id="IPR006094">
    <property type="entry name" value="Oxid_FAD_bind_N"/>
</dbReference>
<evidence type="ECO:0000256" key="2">
    <source>
        <dbReference type="ARBA" id="ARBA00022630"/>
    </source>
</evidence>
<evidence type="ECO:0000259" key="5">
    <source>
        <dbReference type="PROSITE" id="PS51387"/>
    </source>
</evidence>
<dbReference type="PROSITE" id="PS51387">
    <property type="entry name" value="FAD_PCMH"/>
    <property type="match status" value="1"/>
</dbReference>
<dbReference type="EMBL" id="KB705657">
    <property type="protein sequence ID" value="EMR71298.1"/>
    <property type="molecule type" value="Genomic_DNA"/>
</dbReference>
<dbReference type="Proteomes" id="UP000012174">
    <property type="component" value="Unassembled WGS sequence"/>
</dbReference>
<organism evidence="6 7">
    <name type="scientific">Eutypa lata (strain UCR-EL1)</name>
    <name type="common">Grapevine dieback disease fungus</name>
    <name type="synonym">Eutypa armeniacae</name>
    <dbReference type="NCBI Taxonomy" id="1287681"/>
    <lineage>
        <taxon>Eukaryota</taxon>
        <taxon>Fungi</taxon>
        <taxon>Dikarya</taxon>
        <taxon>Ascomycota</taxon>
        <taxon>Pezizomycotina</taxon>
        <taxon>Sordariomycetes</taxon>
        <taxon>Xylariomycetidae</taxon>
        <taxon>Xylariales</taxon>
        <taxon>Diatrypaceae</taxon>
        <taxon>Eutypa</taxon>
    </lineage>
</organism>
<evidence type="ECO:0000313" key="7">
    <source>
        <dbReference type="Proteomes" id="UP000012174"/>
    </source>
</evidence>
<dbReference type="STRING" id="1287681.M7T363"/>
<evidence type="ECO:0000313" key="6">
    <source>
        <dbReference type="EMBL" id="EMR71298.1"/>
    </source>
</evidence>
<dbReference type="PANTHER" id="PTHR42973:SF53">
    <property type="entry name" value="FAD-BINDING PCMH-TYPE DOMAIN-CONTAINING PROTEIN-RELATED"/>
    <property type="match status" value="1"/>
</dbReference>
<sequence>MSGSTDTVCQALEVAGISNLFAVRGGGHNLWGAGSIHDGVLIDMSAMNTTTYDPSTGIASIQAGSRWGDAYEVLESHGVMVGGGRESDVSVAGLTIGGGISWYSPRLGLVCDQVKNFEVVLASGEITNANQTENADLWLALKGGASNFGVVTRLDMYTIPVDPIWGGYLVSDKSTTAAHLRAFTNFVANNGKHPDSSYVVLWNYVKSAGDTVIARFLVNTKGVENPPELEESLAIPTLVQVTKKTTLTQLTREFSQPHGSFNFWYTATVKNDPNLLQKAVDLHGDMVQKLQSASSTGEFSTICFFQAVPTVLSEHGRARGGNSTGIDRLRDDNAVLFVAGANTTDPELSGLAGELTACFCADFKTYAESVGGLLPWIHGNHADGSQNPYCEKYNSNNTEIGMENLEKLRTAAKKYDPSGVFQTRVPGGHKLY</sequence>
<dbReference type="OrthoDB" id="2151789at2759"/>
<evidence type="ECO:0000256" key="4">
    <source>
        <dbReference type="ARBA" id="ARBA00023002"/>
    </source>
</evidence>
<dbReference type="InterPro" id="IPR016166">
    <property type="entry name" value="FAD-bd_PCMH"/>
</dbReference>
<name>M7T363_EUTLA</name>
<dbReference type="KEGG" id="ela:UCREL1_1663"/>
<dbReference type="GO" id="GO:0071949">
    <property type="term" value="F:FAD binding"/>
    <property type="evidence" value="ECO:0007669"/>
    <property type="project" value="InterPro"/>
</dbReference>
<dbReference type="OMA" id="HAIFQAM"/>
<dbReference type="HOGENOM" id="CLU_018354_1_1_1"/>
<dbReference type="PANTHER" id="PTHR42973">
    <property type="entry name" value="BINDING OXIDOREDUCTASE, PUTATIVE (AFU_ORTHOLOGUE AFUA_1G17690)-RELATED"/>
    <property type="match status" value="1"/>
</dbReference>
<dbReference type="Pfam" id="PF01565">
    <property type="entry name" value="FAD_binding_4"/>
    <property type="match status" value="1"/>
</dbReference>
<comment type="similarity">
    <text evidence="1">Belongs to the oxygen-dependent FAD-linked oxidoreductase family.</text>
</comment>
<dbReference type="GO" id="GO:0016491">
    <property type="term" value="F:oxidoreductase activity"/>
    <property type="evidence" value="ECO:0007669"/>
    <property type="project" value="UniProtKB-KW"/>
</dbReference>
<keyword evidence="3" id="KW-0274">FAD</keyword>
<dbReference type="InterPro" id="IPR016169">
    <property type="entry name" value="FAD-bd_PCMH_sub2"/>
</dbReference>
<evidence type="ECO:0000256" key="1">
    <source>
        <dbReference type="ARBA" id="ARBA00005466"/>
    </source>
</evidence>
<dbReference type="InterPro" id="IPR036318">
    <property type="entry name" value="FAD-bd_PCMH-like_sf"/>
</dbReference>